<dbReference type="SUPFAM" id="SSF53474">
    <property type="entry name" value="alpha/beta-Hydrolases"/>
    <property type="match status" value="2"/>
</dbReference>
<keyword evidence="1 3" id="KW-0732">Signal</keyword>
<feature type="chain" id="PRO_5047162802" description="Esterase, PHB depolymerase family" evidence="3">
    <location>
        <begin position="26"/>
        <end position="334"/>
    </location>
</feature>
<dbReference type="Gene3D" id="3.40.50.1820">
    <property type="entry name" value="alpha/beta hydrolase"/>
    <property type="match status" value="1"/>
</dbReference>
<reference evidence="4 5" key="1">
    <citation type="submission" date="2024-02" db="EMBL/GenBank/DDBJ databases">
        <title>Deinococcus xinjiangensis NBRC 107630.</title>
        <authorList>
            <person name="Ichikawa N."/>
            <person name="Katano-Makiyama Y."/>
            <person name="Hidaka K."/>
        </authorList>
    </citation>
    <scope>NUCLEOTIDE SEQUENCE [LARGE SCALE GENOMIC DNA]</scope>
    <source>
        <strain evidence="4 5">NBRC 107630</strain>
    </source>
</reference>
<feature type="signal peptide" evidence="3">
    <location>
        <begin position="1"/>
        <end position="25"/>
    </location>
</feature>
<evidence type="ECO:0000256" key="1">
    <source>
        <dbReference type="ARBA" id="ARBA00022729"/>
    </source>
</evidence>
<organism evidence="4 5">
    <name type="scientific">Deinococcus xinjiangensis</name>
    <dbReference type="NCBI Taxonomy" id="457454"/>
    <lineage>
        <taxon>Bacteria</taxon>
        <taxon>Thermotogati</taxon>
        <taxon>Deinococcota</taxon>
        <taxon>Deinococci</taxon>
        <taxon>Deinococcales</taxon>
        <taxon>Deinococcaceae</taxon>
        <taxon>Deinococcus</taxon>
    </lineage>
</organism>
<gene>
    <name evidence="4" type="ORF">Dxin01_02519</name>
</gene>
<evidence type="ECO:0000313" key="4">
    <source>
        <dbReference type="EMBL" id="GAA5502772.1"/>
    </source>
</evidence>
<keyword evidence="5" id="KW-1185">Reference proteome</keyword>
<dbReference type="Proteomes" id="UP001458946">
    <property type="component" value="Unassembled WGS sequence"/>
</dbReference>
<accession>A0ABP9VC02</accession>
<dbReference type="InterPro" id="IPR010126">
    <property type="entry name" value="Esterase_phb"/>
</dbReference>
<keyword evidence="2" id="KW-0378">Hydrolase</keyword>
<evidence type="ECO:0000313" key="5">
    <source>
        <dbReference type="Proteomes" id="UP001458946"/>
    </source>
</evidence>
<dbReference type="EMBL" id="BAABRN010000029">
    <property type="protein sequence ID" value="GAA5502772.1"/>
    <property type="molecule type" value="Genomic_DNA"/>
</dbReference>
<evidence type="ECO:0000256" key="3">
    <source>
        <dbReference type="SAM" id="SignalP"/>
    </source>
</evidence>
<dbReference type="NCBIfam" id="TIGR01840">
    <property type="entry name" value="esterase_phb"/>
    <property type="match status" value="1"/>
</dbReference>
<comment type="caution">
    <text evidence="4">The sequence shown here is derived from an EMBL/GenBank/DDBJ whole genome shotgun (WGS) entry which is preliminary data.</text>
</comment>
<dbReference type="RefSeq" id="WP_353542737.1">
    <property type="nucleotide sequence ID" value="NZ_BAABRN010000029.1"/>
</dbReference>
<dbReference type="PANTHER" id="PTHR43037">
    <property type="entry name" value="UNNAMED PRODUCT-RELATED"/>
    <property type="match status" value="1"/>
</dbReference>
<dbReference type="Pfam" id="PF10503">
    <property type="entry name" value="Esterase_PHB"/>
    <property type="match status" value="1"/>
</dbReference>
<dbReference type="InterPro" id="IPR050955">
    <property type="entry name" value="Plant_Biomass_Hydrol_Est"/>
</dbReference>
<dbReference type="PANTHER" id="PTHR43037:SF1">
    <property type="entry name" value="BLL1128 PROTEIN"/>
    <property type="match status" value="1"/>
</dbReference>
<sequence>MKRVALLTAVLLTACQSSVPLESAAQPPTLQAQATAGQWVSGTYYSSYGARFYRLWVPAGYTGSSARPLMVMLHGCQQDGYDFAAGTKMNALADARNFLVLYPEQGTAYNGADCWNWFYIANQIRGGEPAVIAGMVDWVKSNYKVNGGKVAVAGISAGASMANIMGCTYPDVFGGVASVAGLAYGAATTSVGSVNAMLYGSSYSPDNLGQSCYDEMSTRKHVMPTLVFQGTADSVVNPVNATQVLGQWAQTNDLASDGADNNNIKATADATTSATACRSYTRSDYKNSATGSVVMQKYLISGMGHAWSGGSSSGTYTDSCGPDTSTIIANFFGF</sequence>
<name>A0ABP9VC02_9DEIO</name>
<proteinExistence type="predicted"/>
<protein>
    <recommendedName>
        <fullName evidence="6">Esterase, PHB depolymerase family</fullName>
    </recommendedName>
</protein>
<evidence type="ECO:0008006" key="6">
    <source>
        <dbReference type="Google" id="ProtNLM"/>
    </source>
</evidence>
<dbReference type="InterPro" id="IPR029058">
    <property type="entry name" value="AB_hydrolase_fold"/>
</dbReference>
<evidence type="ECO:0000256" key="2">
    <source>
        <dbReference type="ARBA" id="ARBA00022801"/>
    </source>
</evidence>
<dbReference type="PROSITE" id="PS51257">
    <property type="entry name" value="PROKAR_LIPOPROTEIN"/>
    <property type="match status" value="1"/>
</dbReference>